<evidence type="ECO:0000256" key="1">
    <source>
        <dbReference type="SAM" id="MobiDB-lite"/>
    </source>
</evidence>
<evidence type="ECO:0000256" key="2">
    <source>
        <dbReference type="SAM" id="SignalP"/>
    </source>
</evidence>
<gene>
    <name evidence="3" type="ORF">Plil01_000082300</name>
</gene>
<accession>A0A9W6TB73</accession>
<protein>
    <submittedName>
        <fullName evidence="3">Unnamed protein product</fullName>
    </submittedName>
</protein>
<evidence type="ECO:0000313" key="4">
    <source>
        <dbReference type="Proteomes" id="UP001165083"/>
    </source>
</evidence>
<dbReference type="EMBL" id="BSXW01000025">
    <property type="protein sequence ID" value="GMF09966.1"/>
    <property type="molecule type" value="Genomic_DNA"/>
</dbReference>
<keyword evidence="4" id="KW-1185">Reference proteome</keyword>
<sequence>MRVHCIVLAALFANTNDVAASTGLGEKKTPTGLLDEEDADDEERGIKDLAAKLNDNEMRQAVRAVSQKNSLNAFAHLQSTGLSWQKREAKLWNSSTFLLKNEKRCCTLSLNKSGVPTSNVFNSGQTLARQ</sequence>
<feature type="signal peptide" evidence="2">
    <location>
        <begin position="1"/>
        <end position="20"/>
    </location>
</feature>
<feature type="region of interest" description="Disordered" evidence="1">
    <location>
        <begin position="22"/>
        <end position="41"/>
    </location>
</feature>
<comment type="caution">
    <text evidence="3">The sequence shown here is derived from an EMBL/GenBank/DDBJ whole genome shotgun (WGS) entry which is preliminary data.</text>
</comment>
<proteinExistence type="predicted"/>
<dbReference type="AlphaFoldDB" id="A0A9W6TB73"/>
<evidence type="ECO:0000313" key="3">
    <source>
        <dbReference type="EMBL" id="GMF09966.1"/>
    </source>
</evidence>
<keyword evidence="2" id="KW-0732">Signal</keyword>
<dbReference type="Proteomes" id="UP001165083">
    <property type="component" value="Unassembled WGS sequence"/>
</dbReference>
<name>A0A9W6TB73_9STRA</name>
<feature type="chain" id="PRO_5040793152" evidence="2">
    <location>
        <begin position="21"/>
        <end position="130"/>
    </location>
</feature>
<reference evidence="3" key="1">
    <citation type="submission" date="2023-04" db="EMBL/GenBank/DDBJ databases">
        <title>Phytophthora lilii NBRC 32176.</title>
        <authorList>
            <person name="Ichikawa N."/>
            <person name="Sato H."/>
            <person name="Tonouchi N."/>
        </authorList>
    </citation>
    <scope>NUCLEOTIDE SEQUENCE</scope>
    <source>
        <strain evidence="3">NBRC 32176</strain>
    </source>
</reference>
<organism evidence="3 4">
    <name type="scientific">Phytophthora lilii</name>
    <dbReference type="NCBI Taxonomy" id="2077276"/>
    <lineage>
        <taxon>Eukaryota</taxon>
        <taxon>Sar</taxon>
        <taxon>Stramenopiles</taxon>
        <taxon>Oomycota</taxon>
        <taxon>Peronosporomycetes</taxon>
        <taxon>Peronosporales</taxon>
        <taxon>Peronosporaceae</taxon>
        <taxon>Phytophthora</taxon>
    </lineage>
</organism>